<accession>A0ABT2H670</accession>
<name>A0ABT2H670_9MICO</name>
<dbReference type="Proteomes" id="UP001165586">
    <property type="component" value="Unassembled WGS sequence"/>
</dbReference>
<keyword evidence="1" id="KW-1133">Transmembrane helix</keyword>
<sequence>MSSADGDERTALHRSIVIWAGIFLLTVAAAFSAVGILNRELFSASAFVRIYLHTLAQHDVAGALDMPGVDLATDDEPGTGEAALVSPDAIGTVTDIHAVSDTEIAPGWHRIVYSYTLTGLDQRTARGQTEFDVEQSGTSWLFFPEWQFRRAPTATLGVTVSHAGEFTAGTAEVATSDPAAFHATERYQVLVPSLYVLSHDSEYLGARPVSAAVTATSSTVSAIVDVQPTTRFLDRVQNTVDDFLDDCAAQPVLYPPGCPFGQDVNDRIASDPAWSIEHYPTLTILAGQNTWVVPNAAGSARIAVDIRSLYDGTVTTLDASVPFDVTFSLSIQPDNSITFAPRA</sequence>
<dbReference type="EMBL" id="JANLCJ010000006">
    <property type="protein sequence ID" value="MCS5735419.1"/>
    <property type="molecule type" value="Genomic_DNA"/>
</dbReference>
<organism evidence="2 3">
    <name type="scientific">Herbiconiux daphne</name>
    <dbReference type="NCBI Taxonomy" id="2970914"/>
    <lineage>
        <taxon>Bacteria</taxon>
        <taxon>Bacillati</taxon>
        <taxon>Actinomycetota</taxon>
        <taxon>Actinomycetes</taxon>
        <taxon>Micrococcales</taxon>
        <taxon>Microbacteriaceae</taxon>
        <taxon>Herbiconiux</taxon>
    </lineage>
</organism>
<keyword evidence="1" id="KW-0812">Transmembrane</keyword>
<feature type="transmembrane region" description="Helical" evidence="1">
    <location>
        <begin position="16"/>
        <end position="37"/>
    </location>
</feature>
<evidence type="ECO:0000313" key="2">
    <source>
        <dbReference type="EMBL" id="MCS5735419.1"/>
    </source>
</evidence>
<gene>
    <name evidence="2" type="ORF">N1032_16855</name>
</gene>
<evidence type="ECO:0000313" key="3">
    <source>
        <dbReference type="Proteomes" id="UP001165586"/>
    </source>
</evidence>
<reference evidence="2" key="1">
    <citation type="submission" date="2022-08" db="EMBL/GenBank/DDBJ databases">
        <authorList>
            <person name="Deng Y."/>
            <person name="Han X.-F."/>
            <person name="Zhang Y.-Q."/>
        </authorList>
    </citation>
    <scope>NUCLEOTIDE SEQUENCE</scope>
    <source>
        <strain evidence="2">CPCC 203386</strain>
    </source>
</reference>
<comment type="caution">
    <text evidence="2">The sequence shown here is derived from an EMBL/GenBank/DDBJ whole genome shotgun (WGS) entry which is preliminary data.</text>
</comment>
<protein>
    <recommendedName>
        <fullName evidence="4">DUF2207 domain-containing protein</fullName>
    </recommendedName>
</protein>
<dbReference type="RefSeq" id="WP_259540343.1">
    <property type="nucleotide sequence ID" value="NZ_JANLCJ010000006.1"/>
</dbReference>
<keyword evidence="3" id="KW-1185">Reference proteome</keyword>
<proteinExistence type="predicted"/>
<keyword evidence="1" id="KW-0472">Membrane</keyword>
<evidence type="ECO:0000256" key="1">
    <source>
        <dbReference type="SAM" id="Phobius"/>
    </source>
</evidence>
<evidence type="ECO:0008006" key="4">
    <source>
        <dbReference type="Google" id="ProtNLM"/>
    </source>
</evidence>